<keyword evidence="9" id="KW-1185">Reference proteome</keyword>
<comment type="similarity">
    <text evidence="2">Belongs to the aconitase/IPM isomerase family.</text>
</comment>
<dbReference type="GO" id="GO:0046872">
    <property type="term" value="F:metal ion binding"/>
    <property type="evidence" value="ECO:0007669"/>
    <property type="project" value="UniProtKB-KW"/>
</dbReference>
<evidence type="ECO:0000259" key="6">
    <source>
        <dbReference type="Pfam" id="PF00330"/>
    </source>
</evidence>
<comment type="cofactor">
    <cofactor evidence="1">
        <name>[4Fe-4S] cluster</name>
        <dbReference type="ChEBI" id="CHEBI:49883"/>
    </cofactor>
</comment>
<dbReference type="Gene3D" id="3.30.499.10">
    <property type="entry name" value="Aconitase, domain 3"/>
    <property type="match status" value="2"/>
</dbReference>
<dbReference type="InterPro" id="IPR015928">
    <property type="entry name" value="Aconitase/3IPM_dehydase_swvl"/>
</dbReference>
<dbReference type="GO" id="GO:0016836">
    <property type="term" value="F:hydro-lyase activity"/>
    <property type="evidence" value="ECO:0007669"/>
    <property type="project" value="UniProtKB-ARBA"/>
</dbReference>
<dbReference type="EMBL" id="VEPZ02001071">
    <property type="protein sequence ID" value="KAE8695884.1"/>
    <property type="molecule type" value="Genomic_DNA"/>
</dbReference>
<evidence type="ECO:0000256" key="5">
    <source>
        <dbReference type="ARBA" id="ARBA00023014"/>
    </source>
</evidence>
<keyword evidence="3" id="KW-0479">Metal-binding</keyword>
<evidence type="ECO:0000313" key="8">
    <source>
        <dbReference type="EMBL" id="KAE8695884.1"/>
    </source>
</evidence>
<dbReference type="Gene3D" id="3.20.19.10">
    <property type="entry name" value="Aconitase, domain 4"/>
    <property type="match status" value="2"/>
</dbReference>
<dbReference type="SUPFAM" id="SSF52016">
    <property type="entry name" value="LeuD/IlvD-like"/>
    <property type="match status" value="1"/>
</dbReference>
<feature type="domain" description="Aconitase A/isopropylmalate dehydratase small subunit swivel" evidence="7">
    <location>
        <begin position="258"/>
        <end position="283"/>
    </location>
</feature>
<dbReference type="InterPro" id="IPR000573">
    <property type="entry name" value="AconitaseA/IPMdHydase_ssu_swvl"/>
</dbReference>
<evidence type="ECO:0000256" key="3">
    <source>
        <dbReference type="ARBA" id="ARBA00022723"/>
    </source>
</evidence>
<dbReference type="SUPFAM" id="SSF53732">
    <property type="entry name" value="Aconitase iron-sulfur domain"/>
    <property type="match status" value="1"/>
</dbReference>
<dbReference type="PROSITE" id="PS01244">
    <property type="entry name" value="ACONITASE_2"/>
    <property type="match status" value="1"/>
</dbReference>
<name>A0A6A2ZV89_HIBSY</name>
<organism evidence="8 9">
    <name type="scientific">Hibiscus syriacus</name>
    <name type="common">Rose of Sharon</name>
    <dbReference type="NCBI Taxonomy" id="106335"/>
    <lineage>
        <taxon>Eukaryota</taxon>
        <taxon>Viridiplantae</taxon>
        <taxon>Streptophyta</taxon>
        <taxon>Embryophyta</taxon>
        <taxon>Tracheophyta</taxon>
        <taxon>Spermatophyta</taxon>
        <taxon>Magnoliopsida</taxon>
        <taxon>eudicotyledons</taxon>
        <taxon>Gunneridae</taxon>
        <taxon>Pentapetalae</taxon>
        <taxon>rosids</taxon>
        <taxon>malvids</taxon>
        <taxon>Malvales</taxon>
        <taxon>Malvaceae</taxon>
        <taxon>Malvoideae</taxon>
        <taxon>Hibiscus</taxon>
    </lineage>
</organism>
<dbReference type="InterPro" id="IPR036008">
    <property type="entry name" value="Aconitase_4Fe-4S_dom"/>
</dbReference>
<dbReference type="Pfam" id="PF00330">
    <property type="entry name" value="Aconitase"/>
    <property type="match status" value="1"/>
</dbReference>
<proteinExistence type="inferred from homology"/>
<dbReference type="PANTHER" id="PTHR11670">
    <property type="entry name" value="ACONITASE/IRON-RESPONSIVE ELEMENT FAMILY MEMBER"/>
    <property type="match status" value="1"/>
</dbReference>
<evidence type="ECO:0000256" key="2">
    <source>
        <dbReference type="ARBA" id="ARBA00007185"/>
    </source>
</evidence>
<dbReference type="Pfam" id="PF00694">
    <property type="entry name" value="Aconitase_C"/>
    <property type="match status" value="1"/>
</dbReference>
<reference evidence="8" key="1">
    <citation type="submission" date="2019-09" db="EMBL/GenBank/DDBJ databases">
        <title>Draft genome information of white flower Hibiscus syriacus.</title>
        <authorList>
            <person name="Kim Y.-M."/>
        </authorList>
    </citation>
    <scope>NUCLEOTIDE SEQUENCE [LARGE SCALE GENOMIC DNA]</scope>
    <source>
        <strain evidence="8">YM2019G1</strain>
    </source>
</reference>
<dbReference type="InterPro" id="IPR018136">
    <property type="entry name" value="Aconitase_4Fe-4S_BS"/>
</dbReference>
<dbReference type="AlphaFoldDB" id="A0A6A2ZV89"/>
<gene>
    <name evidence="8" type="ORF">F3Y22_tig00110678pilonHSYRG00053</name>
</gene>
<evidence type="ECO:0000259" key="7">
    <source>
        <dbReference type="Pfam" id="PF00694"/>
    </source>
</evidence>
<evidence type="ECO:0000256" key="1">
    <source>
        <dbReference type="ARBA" id="ARBA00001966"/>
    </source>
</evidence>
<sequence length="359" mass="39029">MGFAIPEESQNKVAKFSFYGTPAELRHGDVVIAAITTNTSCDAWSRSEVLRSSHGLRQVSLQKYLNQLGFHIVGYGCTACIGNSGEIDESVASAISENDMVVAAVLSGNRNFEGRVHPLTRANYLASPPLVVAYALAGTVDIDFETESIGIGKDGKEIFFRDIWPSSEEVANVVQSSVLPDMFKATYEAITKGNPMWNELSVPSSSLYAWNPASTYIHEPPYFKDMTMSPPGPHGVKDAYCLLNFGDSITTDHISPAAVIAKSFERIHLSNLVGMGIIPLCFKSGEDADTHGLTGHERYTIDLPSSASEIRPGQDVSVTTDSGKSFTCIVRFDTEVELAYFNHGGILQYVIRNLIGSKQ</sequence>
<dbReference type="InterPro" id="IPR015931">
    <property type="entry name" value="Acnase/IPM_dHydase_lsu_aba_1/3"/>
</dbReference>
<dbReference type="GO" id="GO:0043436">
    <property type="term" value="P:oxoacid metabolic process"/>
    <property type="evidence" value="ECO:0007669"/>
    <property type="project" value="UniProtKB-ARBA"/>
</dbReference>
<protein>
    <submittedName>
        <fullName evidence="8">Aconitate hydratase</fullName>
    </submittedName>
</protein>
<dbReference type="InterPro" id="IPR006249">
    <property type="entry name" value="Aconitase/IRP2"/>
</dbReference>
<evidence type="ECO:0000256" key="4">
    <source>
        <dbReference type="ARBA" id="ARBA00023004"/>
    </source>
</evidence>
<feature type="domain" description="Aconitase/3-isopropylmalate dehydratase large subunit alpha/beta/alpha" evidence="6">
    <location>
        <begin position="56"/>
        <end position="138"/>
    </location>
</feature>
<dbReference type="InterPro" id="IPR001030">
    <property type="entry name" value="Acoase/IPM_deHydtase_lsu_aba"/>
</dbReference>
<comment type="caution">
    <text evidence="8">The sequence shown here is derived from an EMBL/GenBank/DDBJ whole genome shotgun (WGS) entry which is preliminary data.</text>
</comment>
<accession>A0A6A2ZV89</accession>
<dbReference type="Proteomes" id="UP000436088">
    <property type="component" value="Unassembled WGS sequence"/>
</dbReference>
<keyword evidence="5" id="KW-0411">Iron-sulfur</keyword>
<dbReference type="Gene3D" id="6.10.190.10">
    <property type="match status" value="1"/>
</dbReference>
<dbReference type="GO" id="GO:0051536">
    <property type="term" value="F:iron-sulfur cluster binding"/>
    <property type="evidence" value="ECO:0007669"/>
    <property type="project" value="UniProtKB-KW"/>
</dbReference>
<keyword evidence="4" id="KW-0408">Iron</keyword>
<evidence type="ECO:0000313" key="9">
    <source>
        <dbReference type="Proteomes" id="UP000436088"/>
    </source>
</evidence>